<accession>M6CVL5</accession>
<gene>
    <name evidence="2" type="ORF">LEP1GSC194_0411</name>
</gene>
<keyword evidence="1" id="KW-0812">Transmembrane</keyword>
<evidence type="ECO:0000313" key="3">
    <source>
        <dbReference type="Proteomes" id="UP000011988"/>
    </source>
</evidence>
<keyword evidence="1" id="KW-0472">Membrane</keyword>
<dbReference type="Proteomes" id="UP000011988">
    <property type="component" value="Unassembled WGS sequence"/>
</dbReference>
<name>M6CVL5_9LEPT</name>
<organism evidence="2 3">
    <name type="scientific">Leptospira alstonii serovar Sichuan str. 79601</name>
    <dbReference type="NCBI Taxonomy" id="1218565"/>
    <lineage>
        <taxon>Bacteria</taxon>
        <taxon>Pseudomonadati</taxon>
        <taxon>Spirochaetota</taxon>
        <taxon>Spirochaetia</taxon>
        <taxon>Leptospirales</taxon>
        <taxon>Leptospiraceae</taxon>
        <taxon>Leptospira</taxon>
    </lineage>
</organism>
<keyword evidence="1" id="KW-1133">Transmembrane helix</keyword>
<protein>
    <submittedName>
        <fullName evidence="2">Uncharacterized protein</fullName>
    </submittedName>
</protein>
<feature type="transmembrane region" description="Helical" evidence="1">
    <location>
        <begin position="18"/>
        <end position="35"/>
    </location>
</feature>
<comment type="caution">
    <text evidence="2">The sequence shown here is derived from an EMBL/GenBank/DDBJ whole genome shotgun (WGS) entry which is preliminary data.</text>
</comment>
<evidence type="ECO:0000256" key="1">
    <source>
        <dbReference type="SAM" id="Phobius"/>
    </source>
</evidence>
<dbReference type="PATRIC" id="fig|1218565.3.peg.1401"/>
<dbReference type="EMBL" id="ANIK01000028">
    <property type="protein sequence ID" value="EMJ95962.1"/>
    <property type="molecule type" value="Genomic_DNA"/>
</dbReference>
<dbReference type="AlphaFoldDB" id="M6CVL5"/>
<sequence>MIAPQLEKQRTKKIKTNVFRIFFIRNILLFLEIGFKPEI</sequence>
<proteinExistence type="predicted"/>
<evidence type="ECO:0000313" key="2">
    <source>
        <dbReference type="EMBL" id="EMJ95962.1"/>
    </source>
</evidence>
<reference evidence="2 3" key="1">
    <citation type="submission" date="2013-01" db="EMBL/GenBank/DDBJ databases">
        <authorList>
            <person name="Harkins D.M."/>
            <person name="Durkin A.S."/>
            <person name="Brinkac L.M."/>
            <person name="Haft D.H."/>
            <person name="Selengut J.D."/>
            <person name="Sanka R."/>
            <person name="DePew J."/>
            <person name="Purushe J."/>
            <person name="Galloway R.L."/>
            <person name="Vinetz J.M."/>
            <person name="Sutton G.G."/>
            <person name="Nierman W.C."/>
            <person name="Fouts D.E."/>
        </authorList>
    </citation>
    <scope>NUCLEOTIDE SEQUENCE [LARGE SCALE GENOMIC DNA]</scope>
    <source>
        <strain evidence="2 3">79601</strain>
    </source>
</reference>